<accession>A0AAJ5X040</accession>
<feature type="domain" description="HTH luxR-type" evidence="2">
    <location>
        <begin position="491"/>
        <end position="548"/>
    </location>
</feature>
<dbReference type="SUPFAM" id="SSF46894">
    <property type="entry name" value="C-terminal effector domain of the bipartite response regulators"/>
    <property type="match status" value="1"/>
</dbReference>
<keyword evidence="1" id="KW-0175">Coiled coil</keyword>
<sequence length="552" mass="63466">MPFLAAFSHQKDSLLLSLSESSRPEQQCTILHQLYELSYQDNYQEAEKYILAAVDISMRTSNQHNLLQSYKKLAALYDLEKKYMQSYIFYQDAQKIAIEEDETAEHPFLNYAIGAALYKLGRYPEAITFLQNANTLARQQKQLSLVPKATVFLGMSYYRSAREAKATSLFDSLETTGIKPDDIENNAFCHYQLQTFYQELQQYEKALQYNDQAAKLYMVLRQQHAVILCWRDRAALYTIMDSSSQAIACYRRALTEINGSKNYQAIKLSILDALSSFHQQRQDPVLAQSYERQAAALRDSLNARGKVAPLAIQSASYPQTLPFKKNTVQPFRYWQNRLIPLLLAGSLLASVIIYRRYKKIKSHLNEEKADALAEARAIAEEEKQSAILQAQQQIDQKRKLAADEARLIIEKAKEEARELQAQIAATSVLLANKTEYLNQLQEKLNATDESDFKKVAREIRHSIGENDYWAEFLKNFNLLHGQYIDKITQKHPDLTPNEVKLIAFTLSGLNNKEMAGVLSVEPESVKKARYRLKKKLRLTEEESLRSYLDSFK</sequence>
<dbReference type="InterPro" id="IPR019734">
    <property type="entry name" value="TPR_rpt"/>
</dbReference>
<dbReference type="AlphaFoldDB" id="A0AAJ5X040"/>
<evidence type="ECO:0000313" key="4">
    <source>
        <dbReference type="Proteomes" id="UP001220610"/>
    </source>
</evidence>
<dbReference type="InterPro" id="IPR000792">
    <property type="entry name" value="Tscrpt_reg_LuxR_C"/>
</dbReference>
<dbReference type="InterPro" id="IPR036388">
    <property type="entry name" value="WH-like_DNA-bd_sf"/>
</dbReference>
<dbReference type="SMART" id="SM00028">
    <property type="entry name" value="TPR"/>
    <property type="match status" value="4"/>
</dbReference>
<dbReference type="InterPro" id="IPR016032">
    <property type="entry name" value="Sig_transdc_resp-reg_C-effctor"/>
</dbReference>
<reference evidence="3" key="1">
    <citation type="submission" date="2023-03" db="EMBL/GenBank/DDBJ databases">
        <title>Andean soil-derived lignocellulolytic bacterial consortium as a source of novel taxa and putative plastic-active enzymes.</title>
        <authorList>
            <person name="Diaz-Garcia L."/>
            <person name="Chuvochina M."/>
            <person name="Feuerriegel G."/>
            <person name="Bunk B."/>
            <person name="Sproer C."/>
            <person name="Streit W.R."/>
            <person name="Rodriguez L.M."/>
            <person name="Overmann J."/>
            <person name="Jimenez D.J."/>
        </authorList>
    </citation>
    <scope>NUCLEOTIDE SEQUENCE</scope>
    <source>
        <strain evidence="3">MAG 7</strain>
    </source>
</reference>
<dbReference type="Gene3D" id="1.10.10.10">
    <property type="entry name" value="Winged helix-like DNA-binding domain superfamily/Winged helix DNA-binding domain"/>
    <property type="match status" value="1"/>
</dbReference>
<dbReference type="SUPFAM" id="SSF48452">
    <property type="entry name" value="TPR-like"/>
    <property type="match status" value="2"/>
</dbReference>
<dbReference type="GO" id="GO:0006355">
    <property type="term" value="P:regulation of DNA-templated transcription"/>
    <property type="evidence" value="ECO:0007669"/>
    <property type="project" value="InterPro"/>
</dbReference>
<name>A0AAJ5X040_9BACT</name>
<gene>
    <name evidence="3" type="ORF">P0Y53_08980</name>
</gene>
<feature type="coiled-coil region" evidence="1">
    <location>
        <begin position="354"/>
        <end position="450"/>
    </location>
</feature>
<dbReference type="EMBL" id="CP119311">
    <property type="protein sequence ID" value="WEK37635.1"/>
    <property type="molecule type" value="Genomic_DNA"/>
</dbReference>
<dbReference type="InterPro" id="IPR011990">
    <property type="entry name" value="TPR-like_helical_dom_sf"/>
</dbReference>
<proteinExistence type="predicted"/>
<dbReference type="GO" id="GO:0003677">
    <property type="term" value="F:DNA binding"/>
    <property type="evidence" value="ECO:0007669"/>
    <property type="project" value="InterPro"/>
</dbReference>
<evidence type="ECO:0000313" key="3">
    <source>
        <dbReference type="EMBL" id="WEK37635.1"/>
    </source>
</evidence>
<dbReference type="Proteomes" id="UP001220610">
    <property type="component" value="Chromosome"/>
</dbReference>
<evidence type="ECO:0000256" key="1">
    <source>
        <dbReference type="SAM" id="Coils"/>
    </source>
</evidence>
<protein>
    <recommendedName>
        <fullName evidence="2">HTH luxR-type domain-containing protein</fullName>
    </recommendedName>
</protein>
<dbReference type="Gene3D" id="1.25.40.10">
    <property type="entry name" value="Tetratricopeptide repeat domain"/>
    <property type="match status" value="2"/>
</dbReference>
<evidence type="ECO:0000259" key="2">
    <source>
        <dbReference type="SMART" id="SM00421"/>
    </source>
</evidence>
<organism evidence="3 4">
    <name type="scientific">Candidatus Pseudobacter hemicellulosilyticus</name>
    <dbReference type="NCBI Taxonomy" id="3121375"/>
    <lineage>
        <taxon>Bacteria</taxon>
        <taxon>Pseudomonadati</taxon>
        <taxon>Bacteroidota</taxon>
        <taxon>Chitinophagia</taxon>
        <taxon>Chitinophagales</taxon>
        <taxon>Chitinophagaceae</taxon>
        <taxon>Pseudobacter</taxon>
    </lineage>
</organism>
<dbReference type="SMART" id="SM00421">
    <property type="entry name" value="HTH_LUXR"/>
    <property type="match status" value="1"/>
</dbReference>